<proteinExistence type="predicted"/>
<dbReference type="OrthoDB" id="9180744at2"/>
<dbReference type="Pfam" id="PF11604">
    <property type="entry name" value="CusF_Ec"/>
    <property type="match status" value="1"/>
</dbReference>
<dbReference type="InterPro" id="IPR021647">
    <property type="entry name" value="CusF_Ec"/>
</dbReference>
<keyword evidence="3" id="KW-1185">Reference proteome</keyword>
<evidence type="ECO:0000313" key="2">
    <source>
        <dbReference type="EMBL" id="AKJ29429.1"/>
    </source>
</evidence>
<protein>
    <recommendedName>
        <fullName evidence="4">Copper-binding protein</fullName>
    </recommendedName>
</protein>
<sequence length="111" mass="11632">MNPLLTPLLVVSLLVAAGPARATADAPAAPAPSATSAAYLAEGEVRKIDPANAKITVKHGEIKNLRMPAMTMVFRVRDPALLNQVKVGDKIRFAAEKSGPAIVITRIEPAP</sequence>
<dbReference type="KEGG" id="pbh:AAW51_2738"/>
<dbReference type="AlphaFoldDB" id="A0A0G3BJ07"/>
<organism evidence="2 3">
    <name type="scientific">Caldimonas brevitalea</name>
    <dbReference type="NCBI Taxonomy" id="413882"/>
    <lineage>
        <taxon>Bacteria</taxon>
        <taxon>Pseudomonadati</taxon>
        <taxon>Pseudomonadota</taxon>
        <taxon>Betaproteobacteria</taxon>
        <taxon>Burkholderiales</taxon>
        <taxon>Sphaerotilaceae</taxon>
        <taxon>Caldimonas</taxon>
    </lineage>
</organism>
<dbReference type="STRING" id="413882.AAW51_2738"/>
<evidence type="ECO:0008006" key="4">
    <source>
        <dbReference type="Google" id="ProtNLM"/>
    </source>
</evidence>
<dbReference type="InterPro" id="IPR042230">
    <property type="entry name" value="CusF_sf"/>
</dbReference>
<name>A0A0G3BJ07_9BURK</name>
<dbReference type="Proteomes" id="UP000035352">
    <property type="component" value="Chromosome"/>
</dbReference>
<evidence type="ECO:0000256" key="1">
    <source>
        <dbReference type="SAM" id="SignalP"/>
    </source>
</evidence>
<feature type="signal peptide" evidence="1">
    <location>
        <begin position="1"/>
        <end position="22"/>
    </location>
</feature>
<dbReference type="EMBL" id="CP011371">
    <property type="protein sequence ID" value="AKJ29429.1"/>
    <property type="molecule type" value="Genomic_DNA"/>
</dbReference>
<feature type="chain" id="PRO_5002551570" description="Copper-binding protein" evidence="1">
    <location>
        <begin position="23"/>
        <end position="111"/>
    </location>
</feature>
<accession>A0A0G3BJ07</accession>
<gene>
    <name evidence="2" type="ORF">AAW51_2738</name>
</gene>
<keyword evidence="1" id="KW-0732">Signal</keyword>
<evidence type="ECO:0000313" key="3">
    <source>
        <dbReference type="Proteomes" id="UP000035352"/>
    </source>
</evidence>
<reference evidence="2 3" key="1">
    <citation type="submission" date="2015-05" db="EMBL/GenBank/DDBJ databases">
        <authorList>
            <person name="Tang B."/>
            <person name="Yu Y."/>
        </authorList>
    </citation>
    <scope>NUCLEOTIDE SEQUENCE [LARGE SCALE GENOMIC DNA]</scope>
    <source>
        <strain evidence="2 3">DSM 7029</strain>
    </source>
</reference>
<dbReference type="RefSeq" id="WP_047195053.1">
    <property type="nucleotide sequence ID" value="NZ_CP011371.1"/>
</dbReference>
<dbReference type="Gene3D" id="2.40.50.320">
    <property type="entry name" value="Copper binding periplasmic protein CusF"/>
    <property type="match status" value="1"/>
</dbReference>